<evidence type="ECO:0000313" key="2">
    <source>
        <dbReference type="EMBL" id="PZC70859.1"/>
    </source>
</evidence>
<dbReference type="Proteomes" id="UP000249218">
    <property type="component" value="Unassembled WGS sequence"/>
</dbReference>
<reference evidence="2 3" key="1">
    <citation type="journal article" date="2017" name="BMC Biol.">
        <title>Genomic innovations, transcriptional plasticity and gene loss underlying the evolution and divergence of two highly polyphagous and invasive Helicoverpa pest species.</title>
        <authorList>
            <person name="Pearce S.L."/>
            <person name="Clarke D.F."/>
            <person name="East P.D."/>
            <person name="Elfekih S."/>
            <person name="Gordon K.H."/>
            <person name="Jermiin L.S."/>
            <person name="McGaughran A."/>
            <person name="Oakeshott J.G."/>
            <person name="Papanikolaou A."/>
            <person name="Perera O.P."/>
            <person name="Rane R.V."/>
            <person name="Richards S."/>
            <person name="Tay W.T."/>
            <person name="Walsh T.K."/>
            <person name="Anderson A."/>
            <person name="Anderson C.J."/>
            <person name="Asgari S."/>
            <person name="Board P.G."/>
            <person name="Bretschneider A."/>
            <person name="Campbell P.M."/>
            <person name="Chertemps T."/>
            <person name="Christeller J.T."/>
            <person name="Coppin C.W."/>
            <person name="Downes S.J."/>
            <person name="Duan G."/>
            <person name="Farnsworth C.A."/>
            <person name="Good R.T."/>
            <person name="Han L.B."/>
            <person name="Han Y.C."/>
            <person name="Hatje K."/>
            <person name="Horne I."/>
            <person name="Huang Y.P."/>
            <person name="Hughes D.S."/>
            <person name="Jacquin-Joly E."/>
            <person name="James W."/>
            <person name="Jhangiani S."/>
            <person name="Kollmar M."/>
            <person name="Kuwar S.S."/>
            <person name="Li S."/>
            <person name="Liu N.Y."/>
            <person name="Maibeche M.T."/>
            <person name="Miller J.R."/>
            <person name="Montagne N."/>
            <person name="Perry T."/>
            <person name="Qu J."/>
            <person name="Song S.V."/>
            <person name="Sutton G.G."/>
            <person name="Vogel H."/>
            <person name="Walenz B.P."/>
            <person name="Xu W."/>
            <person name="Zhang H.J."/>
            <person name="Zou Z."/>
            <person name="Batterham P."/>
            <person name="Edwards O.R."/>
            <person name="Feyereisen R."/>
            <person name="Gibbs R.A."/>
            <person name="Heckel D.G."/>
            <person name="McGrath A."/>
            <person name="Robin C."/>
            <person name="Scherer S.E."/>
            <person name="Worley K.C."/>
            <person name="Wu Y.D."/>
        </authorList>
    </citation>
    <scope>NUCLEOTIDE SEQUENCE [LARGE SCALE GENOMIC DNA]</scope>
    <source>
        <strain evidence="2">Harm_GR_Male_#8</strain>
        <tissue evidence="2">Whole organism</tissue>
    </source>
</reference>
<name>A0A2W1B213_HELAM</name>
<dbReference type="EMBL" id="KZ150441">
    <property type="protein sequence ID" value="PZC70859.1"/>
    <property type="molecule type" value="Genomic_DNA"/>
</dbReference>
<feature type="chain" id="PRO_5015855759" evidence="1">
    <location>
        <begin position="24"/>
        <end position="74"/>
    </location>
</feature>
<proteinExistence type="predicted"/>
<organism evidence="2 3">
    <name type="scientific">Helicoverpa armigera</name>
    <name type="common">Cotton bollworm</name>
    <name type="synonym">Heliothis armigera</name>
    <dbReference type="NCBI Taxonomy" id="29058"/>
    <lineage>
        <taxon>Eukaryota</taxon>
        <taxon>Metazoa</taxon>
        <taxon>Ecdysozoa</taxon>
        <taxon>Arthropoda</taxon>
        <taxon>Hexapoda</taxon>
        <taxon>Insecta</taxon>
        <taxon>Pterygota</taxon>
        <taxon>Neoptera</taxon>
        <taxon>Endopterygota</taxon>
        <taxon>Lepidoptera</taxon>
        <taxon>Glossata</taxon>
        <taxon>Ditrysia</taxon>
        <taxon>Noctuoidea</taxon>
        <taxon>Noctuidae</taxon>
        <taxon>Heliothinae</taxon>
        <taxon>Helicoverpa</taxon>
    </lineage>
</organism>
<evidence type="ECO:0000256" key="1">
    <source>
        <dbReference type="SAM" id="SignalP"/>
    </source>
</evidence>
<feature type="signal peptide" evidence="1">
    <location>
        <begin position="1"/>
        <end position="23"/>
    </location>
</feature>
<sequence>MWRWSCVALLLSSLLLLWGGADASPFFGLLSLLSGGAANGTGLLESLALAHLQQKINKLQVLGDLLAIAANSTG</sequence>
<gene>
    <name evidence="2" type="primary">HaOG214757</name>
    <name evidence="2" type="ORF">B5X24_HaOG214757</name>
</gene>
<accession>A0A2W1B213</accession>
<evidence type="ECO:0000313" key="3">
    <source>
        <dbReference type="Proteomes" id="UP000249218"/>
    </source>
</evidence>
<keyword evidence="3" id="KW-1185">Reference proteome</keyword>
<keyword evidence="1" id="KW-0732">Signal</keyword>
<dbReference type="AlphaFoldDB" id="A0A2W1B213"/>
<protein>
    <submittedName>
        <fullName evidence="2">Uncharacterized protein</fullName>
    </submittedName>
</protein>